<evidence type="ECO:0000313" key="3">
    <source>
        <dbReference type="EMBL" id="QHI71263.1"/>
    </source>
</evidence>
<dbReference type="RefSeq" id="WP_162361038.1">
    <property type="nucleotide sequence ID" value="NZ_CP047591.1"/>
</dbReference>
<keyword evidence="3" id="KW-0645">Protease</keyword>
<protein>
    <submittedName>
        <fullName evidence="3">Protease complex subunit PrcB family protein</fullName>
    </submittedName>
</protein>
<feature type="domain" description="PrcB C-terminal" evidence="2">
    <location>
        <begin position="82"/>
        <end position="141"/>
    </location>
</feature>
<dbReference type="EMBL" id="CP047591">
    <property type="protein sequence ID" value="QHI71263.1"/>
    <property type="molecule type" value="Genomic_DNA"/>
</dbReference>
<evidence type="ECO:0000259" key="2">
    <source>
        <dbReference type="Pfam" id="PF14343"/>
    </source>
</evidence>
<dbReference type="AlphaFoldDB" id="A0A6P1MDQ4"/>
<accession>A0A6P1MDQ4</accession>
<keyword evidence="1" id="KW-0812">Transmembrane</keyword>
<keyword evidence="1" id="KW-1133">Transmembrane helix</keyword>
<dbReference type="Pfam" id="PF14343">
    <property type="entry name" value="PrcB_C"/>
    <property type="match status" value="1"/>
</dbReference>
<name>A0A6P1MDQ4_9FIRM</name>
<evidence type="ECO:0000256" key="1">
    <source>
        <dbReference type="SAM" id="Phobius"/>
    </source>
</evidence>
<sequence length="157" mass="17654">MSENKFLKKLNGPWKKVIIMILIIIVVVAAVFFAMNYFKGSEAVKFKVLGEKDIPQDIVGQVIPEYRDLERALACMVDDKVYVLVSRGEKPTSGFDVKIDKMVVEEKDGVTNLAVYANFADPEPGAALTQILTYPLKVAETELTQLPDQIELRVQYK</sequence>
<keyword evidence="1" id="KW-0472">Membrane</keyword>
<keyword evidence="3" id="KW-0378">Hydrolase</keyword>
<proteinExistence type="predicted"/>
<dbReference type="GO" id="GO:0008233">
    <property type="term" value="F:peptidase activity"/>
    <property type="evidence" value="ECO:0007669"/>
    <property type="project" value="UniProtKB-KW"/>
</dbReference>
<dbReference type="InterPro" id="IPR025748">
    <property type="entry name" value="PrcB_C_dom"/>
</dbReference>
<dbReference type="Proteomes" id="UP000463883">
    <property type="component" value="Chromosome"/>
</dbReference>
<dbReference type="KEGG" id="amic:Ami3637_01600"/>
<gene>
    <name evidence="3" type="ORF">Ami3637_01600</name>
</gene>
<keyword evidence="4" id="KW-1185">Reference proteome</keyword>
<organism evidence="3 4">
    <name type="scientific">Aminipila terrae</name>
    <dbReference type="NCBI Taxonomy" id="2697030"/>
    <lineage>
        <taxon>Bacteria</taxon>
        <taxon>Bacillati</taxon>
        <taxon>Bacillota</taxon>
        <taxon>Clostridia</taxon>
        <taxon>Peptostreptococcales</taxon>
        <taxon>Anaerovoracaceae</taxon>
        <taxon>Aminipila</taxon>
    </lineage>
</organism>
<reference evidence="3 4" key="1">
    <citation type="submission" date="2020-01" db="EMBL/GenBank/DDBJ databases">
        <title>Genomic analysis of Aminipila sp. CBA3637.</title>
        <authorList>
            <person name="Kim Y.B."/>
            <person name="Roh S.W."/>
        </authorList>
    </citation>
    <scope>NUCLEOTIDE SEQUENCE [LARGE SCALE GENOMIC DNA]</scope>
    <source>
        <strain evidence="3 4">CBA3637</strain>
    </source>
</reference>
<dbReference type="GO" id="GO:0006508">
    <property type="term" value="P:proteolysis"/>
    <property type="evidence" value="ECO:0007669"/>
    <property type="project" value="UniProtKB-KW"/>
</dbReference>
<feature type="transmembrane region" description="Helical" evidence="1">
    <location>
        <begin position="17"/>
        <end position="38"/>
    </location>
</feature>
<evidence type="ECO:0000313" key="4">
    <source>
        <dbReference type="Proteomes" id="UP000463883"/>
    </source>
</evidence>